<keyword evidence="2" id="KW-1185">Reference proteome</keyword>
<gene>
    <name evidence="1" type="ORF">U9M48_031296</name>
</gene>
<proteinExistence type="predicted"/>
<dbReference type="EMBL" id="CP144751">
    <property type="protein sequence ID" value="WVZ84244.1"/>
    <property type="molecule type" value="Genomic_DNA"/>
</dbReference>
<evidence type="ECO:0000313" key="2">
    <source>
        <dbReference type="Proteomes" id="UP001341281"/>
    </source>
</evidence>
<name>A0AAQ3U3Q2_PASNO</name>
<dbReference type="Proteomes" id="UP001341281">
    <property type="component" value="Chromosome 07"/>
</dbReference>
<organism evidence="1 2">
    <name type="scientific">Paspalum notatum var. saurae</name>
    <dbReference type="NCBI Taxonomy" id="547442"/>
    <lineage>
        <taxon>Eukaryota</taxon>
        <taxon>Viridiplantae</taxon>
        <taxon>Streptophyta</taxon>
        <taxon>Embryophyta</taxon>
        <taxon>Tracheophyta</taxon>
        <taxon>Spermatophyta</taxon>
        <taxon>Magnoliopsida</taxon>
        <taxon>Liliopsida</taxon>
        <taxon>Poales</taxon>
        <taxon>Poaceae</taxon>
        <taxon>PACMAD clade</taxon>
        <taxon>Panicoideae</taxon>
        <taxon>Andropogonodae</taxon>
        <taxon>Paspaleae</taxon>
        <taxon>Paspalinae</taxon>
        <taxon>Paspalum</taxon>
    </lineage>
</organism>
<sequence length="181" mass="20528">MYAYWPIHELDIKNAFLHGNRSEAVHHEHVLELLIPSFSEVPIRIETSSMYLVHLLRNLSLEHIGLHASCANTSLFVLNSQNQTAYLLLYVEDMIITTSTTILLHMIISCLYHEFNMMAGTGARTLGAPPQGFVCFFGDNLISSSFMWQISVSRSSVEIEYRDFANAMYSVNYIISLCSTL</sequence>
<reference evidence="1 2" key="1">
    <citation type="submission" date="2024-02" db="EMBL/GenBank/DDBJ databases">
        <title>High-quality chromosome-scale genome assembly of Pensacola bahiagrass (Paspalum notatum Flugge var. saurae).</title>
        <authorList>
            <person name="Vega J.M."/>
            <person name="Podio M."/>
            <person name="Orjuela J."/>
            <person name="Siena L.A."/>
            <person name="Pessino S.C."/>
            <person name="Combes M.C."/>
            <person name="Mariac C."/>
            <person name="Albertini E."/>
            <person name="Pupilli F."/>
            <person name="Ortiz J.P.A."/>
            <person name="Leblanc O."/>
        </authorList>
    </citation>
    <scope>NUCLEOTIDE SEQUENCE [LARGE SCALE GENOMIC DNA]</scope>
    <source>
        <strain evidence="1">R1</strain>
        <tissue evidence="1">Leaf</tissue>
    </source>
</reference>
<protein>
    <recommendedName>
        <fullName evidence="3">Reverse transcriptase Ty1/copia-type domain-containing protein</fullName>
    </recommendedName>
</protein>
<evidence type="ECO:0000313" key="1">
    <source>
        <dbReference type="EMBL" id="WVZ84244.1"/>
    </source>
</evidence>
<accession>A0AAQ3U3Q2</accession>
<dbReference type="AlphaFoldDB" id="A0AAQ3U3Q2"/>
<evidence type="ECO:0008006" key="3">
    <source>
        <dbReference type="Google" id="ProtNLM"/>
    </source>
</evidence>